<organism evidence="1 2">
    <name type="scientific">Acinetobacter soli</name>
    <dbReference type="NCBI Taxonomy" id="487316"/>
    <lineage>
        <taxon>Bacteria</taxon>
        <taxon>Pseudomonadati</taxon>
        <taxon>Pseudomonadota</taxon>
        <taxon>Gammaproteobacteria</taxon>
        <taxon>Moraxellales</taxon>
        <taxon>Moraxellaceae</taxon>
        <taxon>Acinetobacter</taxon>
    </lineage>
</organism>
<evidence type="ECO:0000313" key="2">
    <source>
        <dbReference type="Proteomes" id="UP000185674"/>
    </source>
</evidence>
<evidence type="ECO:0000313" key="1">
    <source>
        <dbReference type="EMBL" id="APV35572.1"/>
    </source>
</evidence>
<proteinExistence type="predicted"/>
<dbReference type="RefSeq" id="WP_076032567.1">
    <property type="nucleotide sequence ID" value="NZ_CP016896.1"/>
</dbReference>
<dbReference type="KEGG" id="asol:BEN76_05880"/>
<reference evidence="1 2" key="1">
    <citation type="submission" date="2016-08" db="EMBL/GenBank/DDBJ databases">
        <title>Complete genome sequence of Acinetobacter baylyi strain GFJ2.</title>
        <authorList>
            <person name="Tabata M."/>
            <person name="Kuboki S."/>
            <person name="Gibu N."/>
            <person name="Kinouchi Y."/>
            <person name="Vangnai A."/>
            <person name="Kasai D."/>
            <person name="Fukuda M."/>
        </authorList>
    </citation>
    <scope>NUCLEOTIDE SEQUENCE [LARGE SCALE GENOMIC DNA]</scope>
    <source>
        <strain evidence="1 2">GFJ2</strain>
    </source>
</reference>
<protein>
    <recommendedName>
        <fullName evidence="3">Protein tyrosine phosphatase family protein</fullName>
    </recommendedName>
</protein>
<dbReference type="Proteomes" id="UP000185674">
    <property type="component" value="Chromosome"/>
</dbReference>
<gene>
    <name evidence="1" type="ORF">BEN76_05880</name>
</gene>
<sequence length="174" mass="20013">MTSLEQSLAEIPAFAPIHAHLFSSGQPSAEQLNCIKEYGFSTVINLALNDADPHLDHEDRICLELGLNYIHLPMLWDMPNAEQGLLILDLIDHLVGNEMVWIHCAKNYRVSCLMYLYRQYYMDIDISEAQTQLEEVWQPNETWTGIIHSIALQLQGRKATRDIQNTMNQSDHFT</sequence>
<dbReference type="eggNOG" id="COG2365">
    <property type="taxonomic scope" value="Bacteria"/>
</dbReference>
<dbReference type="InterPro" id="IPR029021">
    <property type="entry name" value="Prot-tyrosine_phosphatase-like"/>
</dbReference>
<name>A0A1P8EH97_9GAMM</name>
<dbReference type="CDD" id="cd14503">
    <property type="entry name" value="PTP-bact"/>
    <property type="match status" value="1"/>
</dbReference>
<dbReference type="EMBL" id="CP016896">
    <property type="protein sequence ID" value="APV35572.1"/>
    <property type="molecule type" value="Genomic_DNA"/>
</dbReference>
<accession>A0A1P8EH97</accession>
<dbReference type="Gene3D" id="3.90.190.10">
    <property type="entry name" value="Protein tyrosine phosphatase superfamily"/>
    <property type="match status" value="1"/>
</dbReference>
<dbReference type="STRING" id="487316.BEN76_05880"/>
<dbReference type="AlphaFoldDB" id="A0A1P8EH97"/>
<evidence type="ECO:0008006" key="3">
    <source>
        <dbReference type="Google" id="ProtNLM"/>
    </source>
</evidence>
<dbReference type="SUPFAM" id="SSF52799">
    <property type="entry name" value="(Phosphotyrosine protein) phosphatases II"/>
    <property type="match status" value="1"/>
</dbReference>